<dbReference type="PROSITE" id="PS52016">
    <property type="entry name" value="TONB_DEPENDENT_REC_3"/>
    <property type="match status" value="1"/>
</dbReference>
<dbReference type="InterPro" id="IPR008969">
    <property type="entry name" value="CarboxyPept-like_regulatory"/>
</dbReference>
<dbReference type="Gene3D" id="2.170.130.10">
    <property type="entry name" value="TonB-dependent receptor, plug domain"/>
    <property type="match status" value="1"/>
</dbReference>
<evidence type="ECO:0000256" key="8">
    <source>
        <dbReference type="ARBA" id="ARBA00023065"/>
    </source>
</evidence>
<name>A0A3M9MZV4_9BACT</name>
<evidence type="ECO:0000259" key="14">
    <source>
        <dbReference type="Pfam" id="PF00593"/>
    </source>
</evidence>
<keyword evidence="2 12" id="KW-0813">Transport</keyword>
<keyword evidence="6" id="KW-0732">Signal</keyword>
<dbReference type="SUPFAM" id="SSF56935">
    <property type="entry name" value="Porins"/>
    <property type="match status" value="1"/>
</dbReference>
<dbReference type="AlphaFoldDB" id="A0A3M9MZV4"/>
<dbReference type="InterPro" id="IPR023996">
    <property type="entry name" value="TonB-dep_OMP_SusC/RagA"/>
</dbReference>
<dbReference type="Gene3D" id="2.60.40.1120">
    <property type="entry name" value="Carboxypeptidase-like, regulatory domain"/>
    <property type="match status" value="1"/>
</dbReference>
<keyword evidence="11 12" id="KW-0998">Cell outer membrane</keyword>
<evidence type="ECO:0000259" key="15">
    <source>
        <dbReference type="Pfam" id="PF07715"/>
    </source>
</evidence>
<evidence type="ECO:0000256" key="9">
    <source>
        <dbReference type="ARBA" id="ARBA00023077"/>
    </source>
</evidence>
<sequence length="1083" mass="118377">MKMPLAYSSRKAPVHQTHSKSILVMMKTLLIQFVLMFCLLSQVWAQTRTVTGRVTSSAGEAMPGVTVQVKGTSNAAPTDASGNYSLQVPAAGGTLVFTYIGYLNREVPIGDQTTINVTLVEDSEQLSEVVVTAVGIERQKREVNYAVQDLKGDQVAQKSEPNVVNALQGKVAGVEIISSSGMPGAGAQVFIRGLSSATGNNQPLFVVDGVPISNNTSYSSNPTTGGASYSNRALDIHPNDIESMTVLKGPAAAALYGARAGNGAVIITTKRGRSGDVEITLTSSFNMQRVYGLPNYQNDYGQGTNGRYNLASTDSWGPRFGTPGLDSVNNVSGNPMTRLAYRAYPDNVKDFFQTGKIWDNGITLSSGSEKMRYIFSVNTTNQDGIIPESGLDRYTLRAAGNATLGHGFSVDASVLYAKTNQEGSLQGNSGSSPWFTLPFIPRSFDIVNVPYKLRPGVQAPTLFTQLNRDNPMWSVNESFYDSEVNRSIVSATLNYTPTFFKDFTATYRIGMDQYSDDRLQAYGYGSFNSNGNTATNQRGSQLYEDNRFLSVNHDLFGVYQKDLTPDFNFRALVGTQINMIETRRNSIQAEDLLVPDFYNLANHLPSTTFATNYQTERRLVGVYGQVGLNYKNLLFAEFTARNDWSSTLPTANNSYFYPSVSLGFVFTDALGISNDIFSYGKIRASYAQVGNDTDPYLTNTFFVTQAFGNNVAGLTFPFNGNTVAFTRNDRRGNLDLKPESKKSYEIGAEFTFFNGRGTLDVNYFNNSTTDQILSLTVPSSTGFTDFTTNAGRIDNKGWEISANATPLEFETGFRWDIGANFTALETEVVELAPGLDQFNLTTGYIDPLTGSSGSGFSGLSPLLQPGQPFGVLQGTRFRRNEAGQLIIDPTNGLPVVNTNSEIIGDPNADWWGSLSNTISFKGFSLSAMVQYVHGGDFYSRQTQIARFRGVLEETAENREQPYMFEGVLANEAGEPTTTPNNIQITAQQYWTTFNNASEFAVFDASVLRLREVSLGYTLPAALLAKTPFKAASVTLTGRNLLYYAPNLPHADPESNQLGANTRGFEFNSPPSVRNFGVNLRFTF</sequence>
<keyword evidence="5 12" id="KW-0812">Transmembrane</keyword>
<keyword evidence="4" id="KW-0410">Iron transport</keyword>
<evidence type="ECO:0000256" key="2">
    <source>
        <dbReference type="ARBA" id="ARBA00022448"/>
    </source>
</evidence>
<dbReference type="SUPFAM" id="SSF49464">
    <property type="entry name" value="Carboxypeptidase regulatory domain-like"/>
    <property type="match status" value="1"/>
</dbReference>
<dbReference type="EMBL" id="RJJD01000001">
    <property type="protein sequence ID" value="RNI31091.1"/>
    <property type="molecule type" value="Genomic_DNA"/>
</dbReference>
<dbReference type="Pfam" id="PF00593">
    <property type="entry name" value="TonB_dep_Rec_b-barrel"/>
    <property type="match status" value="1"/>
</dbReference>
<dbReference type="Gene3D" id="2.40.170.20">
    <property type="entry name" value="TonB-dependent receptor, beta-barrel domain"/>
    <property type="match status" value="1"/>
</dbReference>
<evidence type="ECO:0000256" key="7">
    <source>
        <dbReference type="ARBA" id="ARBA00023004"/>
    </source>
</evidence>
<dbReference type="InterPro" id="IPR039426">
    <property type="entry name" value="TonB-dep_rcpt-like"/>
</dbReference>
<evidence type="ECO:0000256" key="13">
    <source>
        <dbReference type="RuleBase" id="RU003357"/>
    </source>
</evidence>
<feature type="domain" description="TonB-dependent receptor plug" evidence="15">
    <location>
        <begin position="140"/>
        <end position="264"/>
    </location>
</feature>
<dbReference type="InterPro" id="IPR037066">
    <property type="entry name" value="Plug_dom_sf"/>
</dbReference>
<dbReference type="NCBIfam" id="TIGR04056">
    <property type="entry name" value="OMP_RagA_SusC"/>
    <property type="match status" value="1"/>
</dbReference>
<gene>
    <name evidence="16" type="ORF">EFB08_00695</name>
</gene>
<dbReference type="InterPro" id="IPR012910">
    <property type="entry name" value="Plug_dom"/>
</dbReference>
<dbReference type="PANTHER" id="PTHR32552">
    <property type="entry name" value="FERRICHROME IRON RECEPTOR-RELATED"/>
    <property type="match status" value="1"/>
</dbReference>
<dbReference type="Proteomes" id="UP000272117">
    <property type="component" value="Unassembled WGS sequence"/>
</dbReference>
<dbReference type="Pfam" id="PF13715">
    <property type="entry name" value="CarbopepD_reg_2"/>
    <property type="match status" value="1"/>
</dbReference>
<evidence type="ECO:0000256" key="10">
    <source>
        <dbReference type="ARBA" id="ARBA00023136"/>
    </source>
</evidence>
<dbReference type="OrthoDB" id="9768177at2"/>
<comment type="caution">
    <text evidence="16">The sequence shown here is derived from an EMBL/GenBank/DDBJ whole genome shotgun (WGS) entry which is preliminary data.</text>
</comment>
<keyword evidence="9 13" id="KW-0798">TonB box</keyword>
<keyword evidence="8" id="KW-0406">Ion transport</keyword>
<evidence type="ECO:0000313" key="16">
    <source>
        <dbReference type="EMBL" id="RNI31091.1"/>
    </source>
</evidence>
<evidence type="ECO:0000256" key="11">
    <source>
        <dbReference type="ARBA" id="ARBA00023237"/>
    </source>
</evidence>
<proteinExistence type="inferred from homology"/>
<feature type="domain" description="TonB-dependent receptor-like beta-barrel" evidence="14">
    <location>
        <begin position="463"/>
        <end position="877"/>
    </location>
</feature>
<reference evidence="16 17" key="1">
    <citation type="submission" date="2018-11" db="EMBL/GenBank/DDBJ databases">
        <title>Rufibacter latericius sp. nov., isolated from water in Baiyang Lake.</title>
        <authorList>
            <person name="Yang Y."/>
        </authorList>
    </citation>
    <scope>NUCLEOTIDE SEQUENCE [LARGE SCALE GENOMIC DNA]</scope>
    <source>
        <strain evidence="16 17">R-22-1c-1</strain>
    </source>
</reference>
<evidence type="ECO:0000256" key="3">
    <source>
        <dbReference type="ARBA" id="ARBA00022452"/>
    </source>
</evidence>
<dbReference type="GO" id="GO:0009279">
    <property type="term" value="C:cell outer membrane"/>
    <property type="evidence" value="ECO:0007669"/>
    <property type="project" value="UniProtKB-SubCell"/>
</dbReference>
<dbReference type="Pfam" id="PF07715">
    <property type="entry name" value="Plug"/>
    <property type="match status" value="1"/>
</dbReference>
<accession>A0A3M9MZV4</accession>
<comment type="subcellular location">
    <subcellularLocation>
        <location evidence="1 12">Cell outer membrane</location>
        <topology evidence="1 12">Multi-pass membrane protein</topology>
    </subcellularLocation>
</comment>
<evidence type="ECO:0000256" key="1">
    <source>
        <dbReference type="ARBA" id="ARBA00004571"/>
    </source>
</evidence>
<dbReference type="InterPro" id="IPR036942">
    <property type="entry name" value="Beta-barrel_TonB_sf"/>
</dbReference>
<keyword evidence="3 12" id="KW-1134">Transmembrane beta strand</keyword>
<dbReference type="GO" id="GO:0015344">
    <property type="term" value="F:siderophore uptake transmembrane transporter activity"/>
    <property type="evidence" value="ECO:0007669"/>
    <property type="project" value="TreeGrafter"/>
</dbReference>
<keyword evidence="7" id="KW-0408">Iron</keyword>
<evidence type="ECO:0000256" key="12">
    <source>
        <dbReference type="PROSITE-ProRule" id="PRU01360"/>
    </source>
</evidence>
<keyword evidence="10 12" id="KW-0472">Membrane</keyword>
<evidence type="ECO:0000256" key="6">
    <source>
        <dbReference type="ARBA" id="ARBA00022729"/>
    </source>
</evidence>
<dbReference type="InterPro" id="IPR023997">
    <property type="entry name" value="TonB-dep_OMP_SusC/RagA_CS"/>
</dbReference>
<dbReference type="NCBIfam" id="TIGR04057">
    <property type="entry name" value="SusC_RagA_signa"/>
    <property type="match status" value="1"/>
</dbReference>
<dbReference type="PANTHER" id="PTHR32552:SF68">
    <property type="entry name" value="FERRICHROME OUTER MEMBRANE TRANSPORTER_PHAGE RECEPTOR"/>
    <property type="match status" value="1"/>
</dbReference>
<organism evidence="16 17">
    <name type="scientific">Rufibacter latericius</name>
    <dbReference type="NCBI Taxonomy" id="2487040"/>
    <lineage>
        <taxon>Bacteria</taxon>
        <taxon>Pseudomonadati</taxon>
        <taxon>Bacteroidota</taxon>
        <taxon>Cytophagia</taxon>
        <taxon>Cytophagales</taxon>
        <taxon>Hymenobacteraceae</taxon>
        <taxon>Rufibacter</taxon>
    </lineage>
</organism>
<protein>
    <submittedName>
        <fullName evidence="16">SusC/RagA family TonB-linked outer membrane protein</fullName>
    </submittedName>
</protein>
<evidence type="ECO:0000313" key="17">
    <source>
        <dbReference type="Proteomes" id="UP000272117"/>
    </source>
</evidence>
<comment type="similarity">
    <text evidence="12 13">Belongs to the TonB-dependent receptor family.</text>
</comment>
<evidence type="ECO:0000256" key="5">
    <source>
        <dbReference type="ARBA" id="ARBA00022692"/>
    </source>
</evidence>
<keyword evidence="17" id="KW-1185">Reference proteome</keyword>
<evidence type="ECO:0000256" key="4">
    <source>
        <dbReference type="ARBA" id="ARBA00022496"/>
    </source>
</evidence>
<dbReference type="InterPro" id="IPR000531">
    <property type="entry name" value="Beta-barrel_TonB"/>
</dbReference>